<evidence type="ECO:0000256" key="11">
    <source>
        <dbReference type="ARBA" id="ARBA00022842"/>
    </source>
</evidence>
<sequence length="260" mass="27314">MRTGDYLTDIMRSLSFLSRIPVHDIFFEDDHRSIAQSSRAFPLAGILIAIPSACVAAILVSHNADPLLSAAIVLTIATFISGALHEDGLADTADGFGGGSSRERALEIMKDSRIGTYGAIALILSFALRMAAIAALMRELSSLGVAVSLIAVACLSRGALVWHWQKLAPAKPTGVAASAGQPGETERSRALGYGVGLAGLIAMNYFAPFPFAVVLAAPLVATYLFNRYCDRKIKGHTGDTIGATQQITEIVMLAGLALIA</sequence>
<evidence type="ECO:0000256" key="4">
    <source>
        <dbReference type="ARBA" id="ARBA00010561"/>
    </source>
</evidence>
<dbReference type="GO" id="GO:0005886">
    <property type="term" value="C:plasma membrane"/>
    <property type="evidence" value="ECO:0007669"/>
    <property type="project" value="UniProtKB-SubCell"/>
</dbReference>
<comment type="similarity">
    <text evidence="4 19">Belongs to the CobS family.</text>
</comment>
<evidence type="ECO:0000256" key="18">
    <source>
        <dbReference type="ARBA" id="ARBA00049504"/>
    </source>
</evidence>
<dbReference type="PANTHER" id="PTHR34148:SF1">
    <property type="entry name" value="ADENOSYLCOBINAMIDE-GDP RIBAZOLETRANSFERASE"/>
    <property type="match status" value="1"/>
</dbReference>
<dbReference type="HAMAP" id="MF_00719">
    <property type="entry name" value="CobS"/>
    <property type="match status" value="1"/>
</dbReference>
<evidence type="ECO:0000256" key="15">
    <source>
        <dbReference type="ARBA" id="ARBA00032605"/>
    </source>
</evidence>
<evidence type="ECO:0000256" key="6">
    <source>
        <dbReference type="ARBA" id="ARBA00015850"/>
    </source>
</evidence>
<evidence type="ECO:0000256" key="16">
    <source>
        <dbReference type="ARBA" id="ARBA00032853"/>
    </source>
</evidence>
<evidence type="ECO:0000256" key="1">
    <source>
        <dbReference type="ARBA" id="ARBA00001946"/>
    </source>
</evidence>
<name>A0A081CVP1_9HYPH</name>
<evidence type="ECO:0000313" key="21">
    <source>
        <dbReference type="Proteomes" id="UP000028701"/>
    </source>
</evidence>
<organism evidence="20 21">
    <name type="scientific">Agrobacterium rubi TR3 = NBRC 13261</name>
    <dbReference type="NCBI Taxonomy" id="1368415"/>
    <lineage>
        <taxon>Bacteria</taxon>
        <taxon>Pseudomonadati</taxon>
        <taxon>Pseudomonadota</taxon>
        <taxon>Alphaproteobacteria</taxon>
        <taxon>Hyphomicrobiales</taxon>
        <taxon>Rhizobiaceae</taxon>
        <taxon>Rhizobium/Agrobacterium group</taxon>
        <taxon>Agrobacterium</taxon>
    </lineage>
</organism>
<dbReference type="GO" id="GO:0008818">
    <property type="term" value="F:cobalamin 5'-phosphate synthase activity"/>
    <property type="evidence" value="ECO:0007669"/>
    <property type="project" value="UniProtKB-UniRule"/>
</dbReference>
<accession>A0A081CVP1</accession>
<evidence type="ECO:0000256" key="2">
    <source>
        <dbReference type="ARBA" id="ARBA00004651"/>
    </source>
</evidence>
<evidence type="ECO:0000256" key="5">
    <source>
        <dbReference type="ARBA" id="ARBA00013200"/>
    </source>
</evidence>
<keyword evidence="11 19" id="KW-0460">Magnesium</keyword>
<keyword evidence="8 19" id="KW-0169">Cobalamin biosynthesis</keyword>
<keyword evidence="12 19" id="KW-1133">Transmembrane helix</keyword>
<dbReference type="OrthoDB" id="9794626at2"/>
<evidence type="ECO:0000256" key="14">
    <source>
        <dbReference type="ARBA" id="ARBA00025228"/>
    </source>
</evidence>
<dbReference type="RefSeq" id="WP_108722616.1">
    <property type="nucleotide sequence ID" value="NZ_BBJU01000013.1"/>
</dbReference>
<evidence type="ECO:0000256" key="9">
    <source>
        <dbReference type="ARBA" id="ARBA00022679"/>
    </source>
</evidence>
<dbReference type="EMBL" id="BBJU01000013">
    <property type="protein sequence ID" value="GAK70737.1"/>
    <property type="molecule type" value="Genomic_DNA"/>
</dbReference>
<dbReference type="NCBIfam" id="NF001276">
    <property type="entry name" value="PRK00235.1-2"/>
    <property type="match status" value="1"/>
</dbReference>
<gene>
    <name evidence="19 20" type="primary">cobS</name>
    <name evidence="20" type="ORF">RRU01S_13_00750</name>
</gene>
<comment type="cofactor">
    <cofactor evidence="1 19">
        <name>Mg(2+)</name>
        <dbReference type="ChEBI" id="CHEBI:18420"/>
    </cofactor>
</comment>
<dbReference type="InterPro" id="IPR003805">
    <property type="entry name" value="CobS"/>
</dbReference>
<evidence type="ECO:0000256" key="17">
    <source>
        <dbReference type="ARBA" id="ARBA00048623"/>
    </source>
</evidence>
<protein>
    <recommendedName>
        <fullName evidence="6 19">Adenosylcobinamide-GDP ribazoletransferase</fullName>
        <ecNumber evidence="5 19">2.7.8.26</ecNumber>
    </recommendedName>
    <alternativeName>
        <fullName evidence="16 19">Cobalamin synthase</fullName>
    </alternativeName>
    <alternativeName>
        <fullName evidence="15 19">Cobalamin-5'-phosphate synthase</fullName>
    </alternativeName>
</protein>
<evidence type="ECO:0000256" key="13">
    <source>
        <dbReference type="ARBA" id="ARBA00023136"/>
    </source>
</evidence>
<keyword evidence="10 19" id="KW-0812">Transmembrane</keyword>
<evidence type="ECO:0000256" key="8">
    <source>
        <dbReference type="ARBA" id="ARBA00022573"/>
    </source>
</evidence>
<dbReference type="GO" id="GO:0051073">
    <property type="term" value="F:adenosylcobinamide-GDP ribazoletransferase activity"/>
    <property type="evidence" value="ECO:0007669"/>
    <property type="project" value="UniProtKB-UniRule"/>
</dbReference>
<keyword evidence="7 19" id="KW-1003">Cell membrane</keyword>
<dbReference type="AlphaFoldDB" id="A0A081CVP1"/>
<evidence type="ECO:0000256" key="3">
    <source>
        <dbReference type="ARBA" id="ARBA00004663"/>
    </source>
</evidence>
<dbReference type="UniPathway" id="UPA00148">
    <property type="reaction ID" value="UER00238"/>
</dbReference>
<comment type="catalytic activity">
    <reaction evidence="18 19">
        <text>alpha-ribazole 5'-phosphate + adenosylcob(III)inamide-GDP = adenosylcob(III)alamin 5'-phosphate + GMP + H(+)</text>
        <dbReference type="Rhea" id="RHEA:23560"/>
        <dbReference type="ChEBI" id="CHEBI:15378"/>
        <dbReference type="ChEBI" id="CHEBI:57918"/>
        <dbReference type="ChEBI" id="CHEBI:58115"/>
        <dbReference type="ChEBI" id="CHEBI:60487"/>
        <dbReference type="ChEBI" id="CHEBI:60493"/>
        <dbReference type="EC" id="2.7.8.26"/>
    </reaction>
</comment>
<dbReference type="Pfam" id="PF02654">
    <property type="entry name" value="CobS"/>
    <property type="match status" value="1"/>
</dbReference>
<feature type="transmembrane region" description="Helical" evidence="19">
    <location>
        <begin position="40"/>
        <end position="60"/>
    </location>
</feature>
<feature type="transmembrane region" description="Helical" evidence="19">
    <location>
        <begin position="67"/>
        <end position="84"/>
    </location>
</feature>
<evidence type="ECO:0000256" key="19">
    <source>
        <dbReference type="HAMAP-Rule" id="MF_00719"/>
    </source>
</evidence>
<feature type="transmembrane region" description="Helical" evidence="19">
    <location>
        <begin position="205"/>
        <end position="225"/>
    </location>
</feature>
<feature type="transmembrane region" description="Helical" evidence="19">
    <location>
        <begin position="114"/>
        <end position="136"/>
    </location>
</feature>
<dbReference type="GO" id="GO:0009236">
    <property type="term" value="P:cobalamin biosynthetic process"/>
    <property type="evidence" value="ECO:0007669"/>
    <property type="project" value="UniProtKB-UniRule"/>
</dbReference>
<comment type="catalytic activity">
    <reaction evidence="17 19">
        <text>alpha-ribazole + adenosylcob(III)inamide-GDP = adenosylcob(III)alamin + GMP + H(+)</text>
        <dbReference type="Rhea" id="RHEA:16049"/>
        <dbReference type="ChEBI" id="CHEBI:10329"/>
        <dbReference type="ChEBI" id="CHEBI:15378"/>
        <dbReference type="ChEBI" id="CHEBI:18408"/>
        <dbReference type="ChEBI" id="CHEBI:58115"/>
        <dbReference type="ChEBI" id="CHEBI:60487"/>
        <dbReference type="EC" id="2.7.8.26"/>
    </reaction>
</comment>
<keyword evidence="9 19" id="KW-0808">Transferase</keyword>
<dbReference type="eggNOG" id="COG0368">
    <property type="taxonomic scope" value="Bacteria"/>
</dbReference>
<comment type="subcellular location">
    <subcellularLocation>
        <location evidence="2 19">Cell membrane</location>
        <topology evidence="2 19">Multi-pass membrane protein</topology>
    </subcellularLocation>
</comment>
<proteinExistence type="inferred from homology"/>
<feature type="transmembrane region" description="Helical" evidence="19">
    <location>
        <begin position="143"/>
        <end position="164"/>
    </location>
</feature>
<comment type="caution">
    <text evidence="20">The sequence shown here is derived from an EMBL/GenBank/DDBJ whole genome shotgun (WGS) entry which is preliminary data.</text>
</comment>
<evidence type="ECO:0000256" key="10">
    <source>
        <dbReference type="ARBA" id="ARBA00022692"/>
    </source>
</evidence>
<dbReference type="NCBIfam" id="TIGR00317">
    <property type="entry name" value="cobS"/>
    <property type="match status" value="1"/>
</dbReference>
<dbReference type="Proteomes" id="UP000028701">
    <property type="component" value="Unassembled WGS sequence"/>
</dbReference>
<evidence type="ECO:0000256" key="12">
    <source>
        <dbReference type="ARBA" id="ARBA00022989"/>
    </source>
</evidence>
<dbReference type="PANTHER" id="PTHR34148">
    <property type="entry name" value="ADENOSYLCOBINAMIDE-GDP RIBAZOLETRANSFERASE"/>
    <property type="match status" value="1"/>
</dbReference>
<evidence type="ECO:0000313" key="20">
    <source>
        <dbReference type="EMBL" id="GAK70737.1"/>
    </source>
</evidence>
<evidence type="ECO:0000256" key="7">
    <source>
        <dbReference type="ARBA" id="ARBA00022475"/>
    </source>
</evidence>
<comment type="function">
    <text evidence="14 19">Joins adenosylcobinamide-GDP and alpha-ribazole to generate adenosylcobalamin (Ado-cobalamin). Also synthesizes adenosylcobalamin 5'-phosphate from adenosylcobinamide-GDP and alpha-ribazole 5'-phosphate.</text>
</comment>
<keyword evidence="13 19" id="KW-0472">Membrane</keyword>
<reference evidence="20 21" key="1">
    <citation type="submission" date="2014-08" db="EMBL/GenBank/DDBJ databases">
        <title>Whole genome shotgun sequence of Rhizobium rubi NBRC 13261.</title>
        <authorList>
            <person name="Katano-Makiyama Y."/>
            <person name="Hosoyama A."/>
            <person name="Hashimoto M."/>
            <person name="Hosoyama Y."/>
            <person name="Noguchi M."/>
            <person name="Tsuchikane K."/>
            <person name="Uohara A."/>
            <person name="Ohji S."/>
            <person name="Ichikawa N."/>
            <person name="Kimura A."/>
            <person name="Yamazoe A."/>
            <person name="Fujita N."/>
        </authorList>
    </citation>
    <scope>NUCLEOTIDE SEQUENCE [LARGE SCALE GENOMIC DNA]</scope>
    <source>
        <strain evidence="20 21">NBRC 13261</strain>
    </source>
</reference>
<dbReference type="EC" id="2.7.8.26" evidence="5 19"/>
<comment type="pathway">
    <text evidence="3 19">Cofactor biosynthesis; adenosylcobalamin biosynthesis; adenosylcobalamin from cob(II)yrinate a,c-diamide: step 7/7.</text>
</comment>